<reference evidence="1 2" key="1">
    <citation type="submission" date="2011-10" db="EMBL/GenBank/DDBJ databases">
        <title>Metabolic and evolutionary patterns in the extreme acidophile Ferroplasma acidiphilum.</title>
        <authorList>
            <person name="Golyshina O.V."/>
            <person name="Kozyavkin S.A."/>
            <person name="Tatusov R.L."/>
            <person name="Slesarev A.I."/>
            <person name="Golyshin P.N."/>
        </authorList>
    </citation>
    <scope>NUCLEOTIDE SEQUENCE [LARGE SCALE GENOMIC DNA]</scope>
    <source>
        <strain evidence="2">Y</strain>
    </source>
</reference>
<gene>
    <name evidence="1" type="ORF">FAD_0891</name>
</gene>
<keyword evidence="2" id="KW-1185">Reference proteome</keyword>
<dbReference type="KEGG" id="fai:FAD_0891"/>
<sequence length="190" mass="21993">MLLDSTTYISNEIMSNNYYDIKINNKGNLLTFDFKKESSKWLYGESDVEMGITDNNSLAYISIEIKNGLTTQELKLLKKVIKNEDNKYNVQDSGSINTINSFLTVAYDYPNFNDKRDYYAIKINNKGNLLTFDFKKESSKWLYGESDVEMGITDNNSLAYISIEIKNGLTTQELKLLKKVIKNEEIKFIY</sequence>
<evidence type="ECO:0000313" key="1">
    <source>
        <dbReference type="EMBL" id="ARD84784.1"/>
    </source>
</evidence>
<evidence type="ECO:0000313" key="2">
    <source>
        <dbReference type="Proteomes" id="UP000192050"/>
    </source>
</evidence>
<accession>A0A1V0N3V2</accession>
<dbReference type="STRING" id="74969.FAD_0891"/>
<dbReference type="EMBL" id="CP015363">
    <property type="protein sequence ID" value="ARD84784.1"/>
    <property type="molecule type" value="Genomic_DNA"/>
</dbReference>
<dbReference type="Proteomes" id="UP000192050">
    <property type="component" value="Chromosome"/>
</dbReference>
<name>A0A1V0N3V2_9ARCH</name>
<proteinExistence type="predicted"/>
<protein>
    <submittedName>
        <fullName evidence="1">Uncharacterized protein</fullName>
    </submittedName>
</protein>
<dbReference type="AlphaFoldDB" id="A0A1V0N3V2"/>
<organism evidence="1 2">
    <name type="scientific">Ferroplasma acidiphilum</name>
    <dbReference type="NCBI Taxonomy" id="74969"/>
    <lineage>
        <taxon>Archaea</taxon>
        <taxon>Methanobacteriati</taxon>
        <taxon>Thermoplasmatota</taxon>
        <taxon>Thermoplasmata</taxon>
        <taxon>Thermoplasmatales</taxon>
        <taxon>Ferroplasmaceae</taxon>
        <taxon>Ferroplasma</taxon>
    </lineage>
</organism>